<accession>A0AAF0KAI1</accession>
<sequence length="367" mass="40445">MKQIDLMFRTMVAELQQRTFDAQWSADFPPTGRFVSVKVDSRSYWYFDQPDGKGGQKRRYVGPADDNEITTRVEAFRGEKDDYQNRRKIVAALTREAGLIAPDRFTGTVVEALASAGLFRLRGVLVGTVAFQCYAAHLGIRLPMAAILTGDADLAQDYAISSEVEDSIPPIVALLQSIDPSFRAVPHVSGSPRSNAFRNSTGYRIEFLTTNRGSEDYADQPAQMPALGGASAEPLRYMDFLIRDPVRTILLHGAGVSVVVPDPSRFAVHKLIVAGRRQDDAGGRAKKEKDLRQAGMLFEALQETGASRDLADALYEAWGRGPSWRSAITTGVDAVQRQYQAAVHRTFGILPADEIEKSRVLLPENKP</sequence>
<dbReference type="AlphaFoldDB" id="A0AAF0KAI1"/>
<dbReference type="RefSeq" id="WP_080796360.1">
    <property type="nucleotide sequence ID" value="NZ_CP122963.1"/>
</dbReference>
<organism evidence="2 3">
    <name type="scientific">Agrobacterium tumefaciens</name>
    <dbReference type="NCBI Taxonomy" id="358"/>
    <lineage>
        <taxon>Bacteria</taxon>
        <taxon>Pseudomonadati</taxon>
        <taxon>Pseudomonadota</taxon>
        <taxon>Alphaproteobacteria</taxon>
        <taxon>Hyphomicrobiales</taxon>
        <taxon>Rhizobiaceae</taxon>
        <taxon>Rhizobium/Agrobacterium group</taxon>
        <taxon>Agrobacterium</taxon>
        <taxon>Agrobacterium tumefaciens complex</taxon>
    </lineage>
</organism>
<dbReference type="EMBL" id="CP122963">
    <property type="protein sequence ID" value="WGM62230.1"/>
    <property type="molecule type" value="Genomic_DNA"/>
</dbReference>
<dbReference type="InterPro" id="IPR022550">
    <property type="entry name" value="NTP_transf_8"/>
</dbReference>
<dbReference type="Proteomes" id="UP000305410">
    <property type="component" value="Chromosome Linear"/>
</dbReference>
<evidence type="ECO:0000259" key="1">
    <source>
        <dbReference type="Pfam" id="PF12281"/>
    </source>
</evidence>
<feature type="domain" description="Nucleotidyltransferase-like" evidence="1">
    <location>
        <begin position="105"/>
        <end position="318"/>
    </location>
</feature>
<protein>
    <submittedName>
        <fullName evidence="2">GSU2403 family nucleotidyltransferase fold protein</fullName>
    </submittedName>
</protein>
<dbReference type="PIRSF" id="PIRSF031854">
    <property type="entry name" value="UCP031854"/>
    <property type="match status" value="1"/>
</dbReference>
<evidence type="ECO:0000313" key="2">
    <source>
        <dbReference type="EMBL" id="WGM62230.1"/>
    </source>
</evidence>
<name>A0AAF0KAI1_AGRTU</name>
<reference evidence="2" key="1">
    <citation type="submission" date="2019-04" db="EMBL/GenBank/DDBJ databases">
        <authorList>
            <person name="Chiang H.-Y."/>
            <person name="Huang Y.-Y."/>
            <person name="Chou L."/>
            <person name="Lai E.-M."/>
            <person name="Kuo C.-H."/>
        </authorList>
    </citation>
    <scope>NUCLEOTIDE SEQUENCE</scope>
    <source>
        <strain evidence="2">CFBP5506</strain>
    </source>
</reference>
<evidence type="ECO:0000313" key="3">
    <source>
        <dbReference type="Proteomes" id="UP000305410"/>
    </source>
</evidence>
<dbReference type="Pfam" id="PF12281">
    <property type="entry name" value="NTP_transf_8"/>
    <property type="match status" value="1"/>
</dbReference>
<dbReference type="InterPro" id="IPR058575">
    <property type="entry name" value="NTP_transf_8_dom"/>
</dbReference>
<proteinExistence type="predicted"/>
<gene>
    <name evidence="2" type="ORF">CFBP5506_21735</name>
</gene>
<reference evidence="2" key="2">
    <citation type="submission" date="2023-04" db="EMBL/GenBank/DDBJ databases">
        <title>Complete genome sequence of Agrobacterium salinitolerans CFBP5506.</title>
        <authorList>
            <person name="Yen H.-C."/>
            <person name="Yan X.-H."/>
            <person name="Lai E.-M."/>
            <person name="Kuo C.-H."/>
        </authorList>
    </citation>
    <scope>NUCLEOTIDE SEQUENCE</scope>
    <source>
        <strain evidence="2">CFBP5506</strain>
    </source>
</reference>